<dbReference type="Pfam" id="PF00535">
    <property type="entry name" value="Glycos_transf_2"/>
    <property type="match status" value="1"/>
</dbReference>
<gene>
    <name evidence="2" type="ORF">LCGC14_0296490</name>
</gene>
<dbReference type="Gene3D" id="3.90.550.10">
    <property type="entry name" value="Spore Coat Polysaccharide Biosynthesis Protein SpsA, Chain A"/>
    <property type="match status" value="1"/>
</dbReference>
<dbReference type="InterPro" id="IPR001173">
    <property type="entry name" value="Glyco_trans_2-like"/>
</dbReference>
<organism evidence="2">
    <name type="scientific">marine sediment metagenome</name>
    <dbReference type="NCBI Taxonomy" id="412755"/>
    <lineage>
        <taxon>unclassified sequences</taxon>
        <taxon>metagenomes</taxon>
        <taxon>ecological metagenomes</taxon>
    </lineage>
</organism>
<dbReference type="EMBL" id="LAZR01000181">
    <property type="protein sequence ID" value="KKN83713.1"/>
    <property type="molecule type" value="Genomic_DNA"/>
</dbReference>
<evidence type="ECO:0000313" key="2">
    <source>
        <dbReference type="EMBL" id="KKN83713.1"/>
    </source>
</evidence>
<reference evidence="2" key="1">
    <citation type="journal article" date="2015" name="Nature">
        <title>Complex archaea that bridge the gap between prokaryotes and eukaryotes.</title>
        <authorList>
            <person name="Spang A."/>
            <person name="Saw J.H."/>
            <person name="Jorgensen S.L."/>
            <person name="Zaremba-Niedzwiedzka K."/>
            <person name="Martijn J."/>
            <person name="Lind A.E."/>
            <person name="van Eijk R."/>
            <person name="Schleper C."/>
            <person name="Guy L."/>
            <person name="Ettema T.J."/>
        </authorList>
    </citation>
    <scope>NUCLEOTIDE SEQUENCE</scope>
</reference>
<sequence length="293" mass="32784">MVGVLLPSIEMENRKMSVLPAIIIPAYNERSVIARTLKPLYRGIKEGKYSITVAVNGSNDGSVDFIRNEFPAVCCLDIELGSKTNAINVAEKSNVGFPRIYMDADVVVNYDGLLSLINTLESSVSPLLVSPKAIMEFSSSSIFVKAFYRAWFKTKFYSSQGFGSGVYGLNKQARACFKFFPDVIADDGFIREVVPVSKQQVDTNCTSMVTAPKKIGDLIKIKTRSKLGNIELKNKSLVINKNLPSKRFVSMPTFFEFMVYGLVNLIATKLANKKYKSLERYQWQKDESSRNVE</sequence>
<dbReference type="AlphaFoldDB" id="A0A0F9WXG8"/>
<protein>
    <recommendedName>
        <fullName evidence="1">Glycosyltransferase 2-like domain-containing protein</fullName>
    </recommendedName>
</protein>
<feature type="domain" description="Glycosyltransferase 2-like" evidence="1">
    <location>
        <begin position="22"/>
        <end position="122"/>
    </location>
</feature>
<evidence type="ECO:0000259" key="1">
    <source>
        <dbReference type="Pfam" id="PF00535"/>
    </source>
</evidence>
<comment type="caution">
    <text evidence="2">The sequence shown here is derived from an EMBL/GenBank/DDBJ whole genome shotgun (WGS) entry which is preliminary data.</text>
</comment>
<accession>A0A0F9WXG8</accession>
<dbReference type="InterPro" id="IPR029044">
    <property type="entry name" value="Nucleotide-diphossugar_trans"/>
</dbReference>
<name>A0A0F9WXG8_9ZZZZ</name>
<dbReference type="SUPFAM" id="SSF53448">
    <property type="entry name" value="Nucleotide-diphospho-sugar transferases"/>
    <property type="match status" value="1"/>
</dbReference>
<proteinExistence type="predicted"/>